<proteinExistence type="evidence at transcript level"/>
<sequence length="56" mass="6027">MSSVDIACGKSCLLAKIKIVTFCSSSSESTFFNSSAESPIRSRSLLSTTNMRPCVF</sequence>
<name>Q5BXE7_SCHJA</name>
<reference evidence="1" key="1">
    <citation type="submission" date="2005-03" db="EMBL/GenBank/DDBJ databases">
        <authorList>
            <person name="Han Z."/>
        </authorList>
    </citation>
    <scope>NUCLEOTIDE SEQUENCE</scope>
</reference>
<accession>Q5BXE7</accession>
<dbReference type="EMBL" id="AY812039">
    <property type="protein sequence ID" value="AAX27928.1"/>
    <property type="molecule type" value="mRNA"/>
</dbReference>
<dbReference type="AlphaFoldDB" id="Q5BXE7"/>
<evidence type="ECO:0000313" key="1">
    <source>
        <dbReference type="EMBL" id="AAX27928.1"/>
    </source>
</evidence>
<protein>
    <submittedName>
        <fullName evidence="1">Uncharacterized protein</fullName>
    </submittedName>
</protein>
<reference evidence="1" key="2">
    <citation type="journal article" date="2006" name="PLoS Pathog.">
        <title>New perspectives on host-parasite interplay by comparative transcriptomic and proteomic analyses of Schistosoma japonicum.</title>
        <authorList>
            <person name="Liu F."/>
            <person name="Lu J."/>
            <person name="Hu W."/>
            <person name="Wang S.Y."/>
            <person name="Cui S.J."/>
            <person name="Chi M."/>
            <person name="Yan Q."/>
            <person name="Wang X.R."/>
            <person name="Song H.D."/>
            <person name="Xu X.N."/>
            <person name="Wang J.J."/>
            <person name="Zhang X.L."/>
            <person name="Zhang X."/>
            <person name="Wang Z.Q."/>
            <person name="Xue C.L."/>
            <person name="Brindley P.J."/>
            <person name="McManus D.P."/>
            <person name="Yang P.Y."/>
            <person name="Feng Z."/>
            <person name="Chen Z."/>
            <person name="Han Z.G."/>
        </authorList>
    </citation>
    <scope>NUCLEOTIDE SEQUENCE</scope>
</reference>
<organism evidence="1">
    <name type="scientific">Schistosoma japonicum</name>
    <name type="common">Blood fluke</name>
    <dbReference type="NCBI Taxonomy" id="6182"/>
    <lineage>
        <taxon>Eukaryota</taxon>
        <taxon>Metazoa</taxon>
        <taxon>Spiralia</taxon>
        <taxon>Lophotrochozoa</taxon>
        <taxon>Platyhelminthes</taxon>
        <taxon>Trematoda</taxon>
        <taxon>Digenea</taxon>
        <taxon>Strigeidida</taxon>
        <taxon>Schistosomatoidea</taxon>
        <taxon>Schistosomatidae</taxon>
        <taxon>Schistosoma</taxon>
    </lineage>
</organism>